<protein>
    <recommendedName>
        <fullName evidence="8">Abasic site processing protein</fullName>
        <ecNumber evidence="8">3.4.-.-</ecNumber>
    </recommendedName>
</protein>
<dbReference type="OrthoDB" id="9782620at2"/>
<dbReference type="RefSeq" id="WP_072552216.1">
    <property type="nucleotide sequence ID" value="NZ_CP018153.1"/>
</dbReference>
<evidence type="ECO:0000256" key="2">
    <source>
        <dbReference type="ARBA" id="ARBA00022670"/>
    </source>
</evidence>
<dbReference type="AlphaFoldDB" id="A0A1L3J348"/>
<dbReference type="EMBL" id="CP018153">
    <property type="protein sequence ID" value="APG59561.1"/>
    <property type="molecule type" value="Genomic_DNA"/>
</dbReference>
<dbReference type="InterPro" id="IPR003738">
    <property type="entry name" value="SRAP"/>
</dbReference>
<keyword evidence="3" id="KW-0227">DNA damage</keyword>
<keyword evidence="4 8" id="KW-0378">Hydrolase</keyword>
<evidence type="ECO:0000256" key="1">
    <source>
        <dbReference type="ARBA" id="ARBA00008136"/>
    </source>
</evidence>
<evidence type="ECO:0000256" key="3">
    <source>
        <dbReference type="ARBA" id="ARBA00022763"/>
    </source>
</evidence>
<dbReference type="KEGG" id="grl:LPB144_03675"/>
<dbReference type="Gene3D" id="3.90.1680.10">
    <property type="entry name" value="SOS response associated peptidase-like"/>
    <property type="match status" value="1"/>
</dbReference>
<evidence type="ECO:0000256" key="8">
    <source>
        <dbReference type="RuleBase" id="RU364100"/>
    </source>
</evidence>
<dbReference type="PANTHER" id="PTHR13604">
    <property type="entry name" value="DC12-RELATED"/>
    <property type="match status" value="1"/>
</dbReference>
<dbReference type="GO" id="GO:0008233">
    <property type="term" value="F:peptidase activity"/>
    <property type="evidence" value="ECO:0007669"/>
    <property type="project" value="UniProtKB-KW"/>
</dbReference>
<proteinExistence type="inferred from homology"/>
<dbReference type="GO" id="GO:0003697">
    <property type="term" value="F:single-stranded DNA binding"/>
    <property type="evidence" value="ECO:0007669"/>
    <property type="project" value="InterPro"/>
</dbReference>
<dbReference type="GO" id="GO:0016829">
    <property type="term" value="F:lyase activity"/>
    <property type="evidence" value="ECO:0007669"/>
    <property type="project" value="UniProtKB-KW"/>
</dbReference>
<dbReference type="SUPFAM" id="SSF143081">
    <property type="entry name" value="BB1717-like"/>
    <property type="match status" value="1"/>
</dbReference>
<evidence type="ECO:0000256" key="4">
    <source>
        <dbReference type="ARBA" id="ARBA00022801"/>
    </source>
</evidence>
<dbReference type="STRING" id="1913577.LPB144_03675"/>
<accession>A0A1L3J348</accession>
<dbReference type="Pfam" id="PF02586">
    <property type="entry name" value="SRAP"/>
    <property type="match status" value="1"/>
</dbReference>
<keyword evidence="5" id="KW-0190">Covalent protein-DNA linkage</keyword>
<evidence type="ECO:0000256" key="5">
    <source>
        <dbReference type="ARBA" id="ARBA00023124"/>
    </source>
</evidence>
<dbReference type="PANTHER" id="PTHR13604:SF0">
    <property type="entry name" value="ABASIC SITE PROCESSING PROTEIN HMCES"/>
    <property type="match status" value="1"/>
</dbReference>
<dbReference type="EC" id="3.4.-.-" evidence="8"/>
<evidence type="ECO:0000256" key="6">
    <source>
        <dbReference type="ARBA" id="ARBA00023125"/>
    </source>
</evidence>
<keyword evidence="7" id="KW-0456">Lyase</keyword>
<comment type="similarity">
    <text evidence="1 8">Belongs to the SOS response-associated peptidase family.</text>
</comment>
<evidence type="ECO:0000313" key="9">
    <source>
        <dbReference type="EMBL" id="APG59561.1"/>
    </source>
</evidence>
<keyword evidence="2 8" id="KW-0645">Protease</keyword>
<gene>
    <name evidence="9" type="ORF">LPB144_03675</name>
</gene>
<keyword evidence="6" id="KW-0238">DNA-binding</keyword>
<keyword evidence="10" id="KW-1185">Reference proteome</keyword>
<dbReference type="GO" id="GO:0106300">
    <property type="term" value="P:protein-DNA covalent cross-linking repair"/>
    <property type="evidence" value="ECO:0007669"/>
    <property type="project" value="InterPro"/>
</dbReference>
<reference evidence="9 10" key="1">
    <citation type="submission" date="2016-11" db="EMBL/GenBank/DDBJ databases">
        <title>Gramella sp. LPB0144 isolated from marine environment.</title>
        <authorList>
            <person name="Kim E."/>
            <person name="Yi H."/>
        </authorList>
    </citation>
    <scope>NUCLEOTIDE SEQUENCE [LARGE SCALE GENOMIC DNA]</scope>
    <source>
        <strain evidence="9 10">LPB0144</strain>
    </source>
</reference>
<sequence>MCYRTKLNSKIASIEKALDAKFIEPDRYRPQKEINAFTFMETPVITNDNPGEINMYHWGLIPFWAKDDKIKKMTLNSKIETASEKPAFRNSVENRCLIIADGYYEWQWLDSKGKSKQKYLIQPSDQKIFTFAGIYSNWKNPETGEQVNSYSILTTEANELMSEIHNNKKRMPVVLKPNDQKAWLNGDEIQKFSFPYEVDLKAQKVS</sequence>
<evidence type="ECO:0000256" key="7">
    <source>
        <dbReference type="ARBA" id="ARBA00023239"/>
    </source>
</evidence>
<dbReference type="Proteomes" id="UP000182510">
    <property type="component" value="Chromosome"/>
</dbReference>
<name>A0A1L3J348_9FLAO</name>
<organism evidence="9 10">
    <name type="scientific">Christiangramia salexigens</name>
    <dbReference type="NCBI Taxonomy" id="1913577"/>
    <lineage>
        <taxon>Bacteria</taxon>
        <taxon>Pseudomonadati</taxon>
        <taxon>Bacteroidota</taxon>
        <taxon>Flavobacteriia</taxon>
        <taxon>Flavobacteriales</taxon>
        <taxon>Flavobacteriaceae</taxon>
        <taxon>Christiangramia</taxon>
    </lineage>
</organism>
<dbReference type="GO" id="GO:0006508">
    <property type="term" value="P:proteolysis"/>
    <property type="evidence" value="ECO:0007669"/>
    <property type="project" value="UniProtKB-KW"/>
</dbReference>
<evidence type="ECO:0000313" key="10">
    <source>
        <dbReference type="Proteomes" id="UP000182510"/>
    </source>
</evidence>
<dbReference type="InterPro" id="IPR036590">
    <property type="entry name" value="SRAP-like"/>
</dbReference>